<reference evidence="6 7" key="1">
    <citation type="submission" date="2013-07" db="EMBL/GenBank/DDBJ databases">
        <title>Comparative Genomic and Metabolomic Analysis of Twelve Strains of Pseudoalteromonas luteoviolacea.</title>
        <authorList>
            <person name="Vynne N.G."/>
            <person name="Mansson M."/>
            <person name="Gram L."/>
        </authorList>
    </citation>
    <scope>NUCLEOTIDE SEQUENCE [LARGE SCALE GENOMIC DNA]</scope>
    <source>
        <strain evidence="6 7">NCIMB 1942</strain>
    </source>
</reference>
<evidence type="ECO:0000256" key="4">
    <source>
        <dbReference type="ARBA" id="ARBA00023136"/>
    </source>
</evidence>
<evidence type="ECO:0000259" key="5">
    <source>
        <dbReference type="Pfam" id="PF04357"/>
    </source>
</evidence>
<dbReference type="OrthoDB" id="5555605at2"/>
<organism evidence="6 7">
    <name type="scientific">Pseudoalteromonas luteoviolacea NCIMB 1942</name>
    <dbReference type="NCBI Taxonomy" id="1365253"/>
    <lineage>
        <taxon>Bacteria</taxon>
        <taxon>Pseudomonadati</taxon>
        <taxon>Pseudomonadota</taxon>
        <taxon>Gammaproteobacteria</taxon>
        <taxon>Alteromonadales</taxon>
        <taxon>Pseudoalteromonadaceae</taxon>
        <taxon>Pseudoalteromonas</taxon>
    </lineage>
</organism>
<dbReference type="PANTHER" id="PTHR36985:SF1">
    <property type="entry name" value="TRANSLOCATION AND ASSEMBLY MODULE SUBUNIT TAMB"/>
    <property type="match status" value="1"/>
</dbReference>
<dbReference type="GO" id="GO:0009306">
    <property type="term" value="P:protein secretion"/>
    <property type="evidence" value="ECO:0007669"/>
    <property type="project" value="InterPro"/>
</dbReference>
<sequence length="1249" mass="134950">MAGEPVNFDFKKRLWMSVCAALVVFTLLLVTHTGNRVLMGLINYLVPQVNVEVQEGKLLSGGLVSINFQSSSVNIAANKARIDLTWFDCATVCLSVKVDNLRVNSSLTEAGSEMESVSGDEIYEHAQEQISLPISFAIASLQVTSFQLEAGDHFIEFSDLNVSAEVHDSLLQVTHFQSEAIHIEQLRLPKEQASQVPDNLAPVITPDLYIPIDIDLPALQISNIDYQPFEQAPMSVADFELALSVESQTVHVESLAFSYLQNSAYAVMDYDLRSNLIHASVGVAQTKGALSAVIQGDLESLSIKSKVSGNLQARALLSISPATQNWPFSLDAQIGRADIAQIAKLSQIKLTGQGNANDYTFSIRGVADLSHAYGQMQPAHIQAAMNGTLSSLEVKNSRIQVDKAFTDLSAKIDWQDGLSLNINGNLENLPIPNMGFGSTQSVNNAPLGALSGNYAVQFDQLRSTWKVNVEQFKLHGEIAEQPLSLMVRGEVNEQLRGHLEQAQLEYGASSIHISGELGKELDLTAKLDINQRATPVLPIDITLLGDLDITGLASAPKVVANTAISTFKYNDIALTDAQFSSDIDLAKDFAGNVSMMIVEANFPGVEKGKVTFNAKGSLASHTVALKLESELVSADMAVTGQLESEKWTAHVNKTDVDMASLKLELNNPIEVLVSDTNLSISEHCWRVSTGQACLWAQRHNKQGEAKVNLIDIPLDTASAWFPDGVSAEGKLTGQSELQWADNRLSALVGKISLLNGKVALTKSKADAENLPEALSTALTIKSFNIDLNGNADTANVDWQVQLDKLGGFNGSLHFPDIANTNTVNGFIDIGAIQLEEFTPYFRVLAWPDLTLAGQLNGRIELAGNITHPNVLGQFKVAQVSVLSSYLPMQVTELDLDLDVKDDLVTLSGKLRTPESGVADIHGTASLYPDLAVELKLKGQRLFMTPMAGAQVALSPDLHVQFSQQQLNIIGEVNVPFARFTLSALPEEAILVSEDQMIIGTQEPPQKSALMDFQADIDINLLDDVRVVALGLDAYLNGGLSLEKQLDTAILAAGEVSLRDGKYTAFGQDLFIETGQLGFNGPLDKPYLNIRAIRNPDTTANGVIAGVAVQGSIAEPELIIFSEPVMDQAKALAYLLNGEALGAGESSNNTMLAQFLLSKSIDKSKGLFTKAGKKLGLKDVNLAAKGSGDDTQVELSGYITPSVQVSYRVGVFASLSEIAVRYRIFSKLYIEATSGLYDSIDLLYKFDWGD</sequence>
<keyword evidence="3" id="KW-1133">Transmembrane helix</keyword>
<dbReference type="Pfam" id="PF04357">
    <property type="entry name" value="TamB"/>
    <property type="match status" value="1"/>
</dbReference>
<comment type="caution">
    <text evidence="6">The sequence shown here is derived from an EMBL/GenBank/DDBJ whole genome shotgun (WGS) entry which is preliminary data.</text>
</comment>
<keyword evidence="4" id="KW-0472">Membrane</keyword>
<dbReference type="EMBL" id="AUXT01000124">
    <property type="protein sequence ID" value="KZN50200.1"/>
    <property type="molecule type" value="Genomic_DNA"/>
</dbReference>
<evidence type="ECO:0000256" key="2">
    <source>
        <dbReference type="ARBA" id="ARBA00022692"/>
    </source>
</evidence>
<protein>
    <recommendedName>
        <fullName evidence="5">Translocation and assembly module TamB C-terminal domain-containing protein</fullName>
    </recommendedName>
</protein>
<dbReference type="GO" id="GO:0097347">
    <property type="term" value="C:TAM protein secretion complex"/>
    <property type="evidence" value="ECO:0007669"/>
    <property type="project" value="TreeGrafter"/>
</dbReference>
<dbReference type="PATRIC" id="fig|1365253.3.peg.1518"/>
<comment type="subcellular location">
    <subcellularLocation>
        <location evidence="1">Membrane</location>
        <topology evidence="1">Single-pass membrane protein</topology>
    </subcellularLocation>
</comment>
<evidence type="ECO:0000313" key="7">
    <source>
        <dbReference type="Proteomes" id="UP000076587"/>
    </source>
</evidence>
<evidence type="ECO:0000313" key="6">
    <source>
        <dbReference type="EMBL" id="KZN50200.1"/>
    </source>
</evidence>
<dbReference type="InterPro" id="IPR007452">
    <property type="entry name" value="TamB_C"/>
</dbReference>
<evidence type="ECO:0000256" key="1">
    <source>
        <dbReference type="ARBA" id="ARBA00004167"/>
    </source>
</evidence>
<evidence type="ECO:0000256" key="3">
    <source>
        <dbReference type="ARBA" id="ARBA00022989"/>
    </source>
</evidence>
<name>A0A167E8A4_9GAMM</name>
<dbReference type="Proteomes" id="UP000076587">
    <property type="component" value="Unassembled WGS sequence"/>
</dbReference>
<gene>
    <name evidence="6" type="ORF">N482_06425</name>
</gene>
<feature type="domain" description="Translocation and assembly module TamB C-terminal" evidence="5">
    <location>
        <begin position="913"/>
        <end position="1247"/>
    </location>
</feature>
<accession>A0A167E8A4</accession>
<dbReference type="PANTHER" id="PTHR36985">
    <property type="entry name" value="TRANSLOCATION AND ASSEMBLY MODULE SUBUNIT TAMB"/>
    <property type="match status" value="1"/>
</dbReference>
<dbReference type="GO" id="GO:0005886">
    <property type="term" value="C:plasma membrane"/>
    <property type="evidence" value="ECO:0007669"/>
    <property type="project" value="InterPro"/>
</dbReference>
<proteinExistence type="predicted"/>
<keyword evidence="2" id="KW-0812">Transmembrane</keyword>
<dbReference type="AlphaFoldDB" id="A0A167E8A4"/>